<evidence type="ECO:0000259" key="7">
    <source>
        <dbReference type="Pfam" id="PF01266"/>
    </source>
</evidence>
<dbReference type="InterPro" id="IPR006181">
    <property type="entry name" value="D-amino_acid_oxidase_CS"/>
</dbReference>
<comment type="similarity">
    <text evidence="3">Belongs to the DAMOX/DASOX family.</text>
</comment>
<evidence type="ECO:0000256" key="3">
    <source>
        <dbReference type="ARBA" id="ARBA00006730"/>
    </source>
</evidence>
<gene>
    <name evidence="8" type="ORF">CHILSU_LOCUS2736</name>
</gene>
<comment type="cofactor">
    <cofactor evidence="1">
        <name>FAD</name>
        <dbReference type="ChEBI" id="CHEBI:57692"/>
    </cofactor>
</comment>
<evidence type="ECO:0000313" key="8">
    <source>
        <dbReference type="EMBL" id="CAH0399585.1"/>
    </source>
</evidence>
<evidence type="ECO:0000256" key="1">
    <source>
        <dbReference type="ARBA" id="ARBA00001974"/>
    </source>
</evidence>
<keyword evidence="6" id="KW-0560">Oxidoreductase</keyword>
<dbReference type="Pfam" id="PF01266">
    <property type="entry name" value="DAO"/>
    <property type="match status" value="1"/>
</dbReference>
<feature type="domain" description="FAD dependent oxidoreductase" evidence="7">
    <location>
        <begin position="3"/>
        <end position="316"/>
    </location>
</feature>
<dbReference type="EMBL" id="OU963907">
    <property type="protein sequence ID" value="CAH0399585.1"/>
    <property type="molecule type" value="Genomic_DNA"/>
</dbReference>
<evidence type="ECO:0000256" key="6">
    <source>
        <dbReference type="ARBA" id="ARBA00023002"/>
    </source>
</evidence>
<protein>
    <recommendedName>
        <fullName evidence="7">FAD dependent oxidoreductase domain-containing protein</fullName>
    </recommendedName>
</protein>
<dbReference type="SUPFAM" id="SSF54373">
    <property type="entry name" value="FAD-linked reductases, C-terminal domain"/>
    <property type="match status" value="1"/>
</dbReference>
<keyword evidence="4" id="KW-0285">Flavoprotein</keyword>
<dbReference type="PROSITE" id="PS00677">
    <property type="entry name" value="DAO"/>
    <property type="match status" value="1"/>
</dbReference>
<accession>A0ABN8AX10</accession>
<organism evidence="8 9">
    <name type="scientific">Chilo suppressalis</name>
    <name type="common">Asiatic rice borer moth</name>
    <dbReference type="NCBI Taxonomy" id="168631"/>
    <lineage>
        <taxon>Eukaryota</taxon>
        <taxon>Metazoa</taxon>
        <taxon>Ecdysozoa</taxon>
        <taxon>Arthropoda</taxon>
        <taxon>Hexapoda</taxon>
        <taxon>Insecta</taxon>
        <taxon>Pterygota</taxon>
        <taxon>Neoptera</taxon>
        <taxon>Endopterygota</taxon>
        <taxon>Lepidoptera</taxon>
        <taxon>Glossata</taxon>
        <taxon>Ditrysia</taxon>
        <taxon>Pyraloidea</taxon>
        <taxon>Crambidae</taxon>
        <taxon>Crambinae</taxon>
        <taxon>Chilo</taxon>
    </lineage>
</organism>
<dbReference type="SUPFAM" id="SSF51971">
    <property type="entry name" value="Nucleotide-binding domain"/>
    <property type="match status" value="1"/>
</dbReference>
<dbReference type="InterPro" id="IPR023209">
    <property type="entry name" value="DAO"/>
</dbReference>
<dbReference type="PANTHER" id="PTHR11530:SF11">
    <property type="entry name" value="D-ASPARTATE OXIDASE"/>
    <property type="match status" value="1"/>
</dbReference>
<evidence type="ECO:0000256" key="2">
    <source>
        <dbReference type="ARBA" id="ARBA00004253"/>
    </source>
</evidence>
<sequence length="337" mass="37812">MVKIVVIGAGINGLACAVKIQEHFKSSDVLLISREFSPNTTGDGSGALWYPYLCGATPQHLLNKWGSVTYRFLHELWLQGGLNICAIPIYCLYREGVDQPNPKWASNVFGYQTLKEQELKYYNQLHNNQYSAGTRFTTFVLHSTTFLKYLKERFERANGKLLVGHVTSLQDPLLIGYDVIVNCVGLGARDVVPDKAVFPIRGQVSRVIAPWINQVIINEASGNYVIPNAETCVLGGTHQENDFNTNVDEQDKKFITEGCQEMFPGLQHARTVKHWVGLRPGRHEIRLEAEEQRGKLIVHNYGHGGSGLTLFWGCADNVLNIVRRELNNMATQVKSKI</sequence>
<dbReference type="InterPro" id="IPR006076">
    <property type="entry name" value="FAD-dep_OxRdtase"/>
</dbReference>
<dbReference type="PIRSF" id="PIRSF000189">
    <property type="entry name" value="D-aa_oxidase"/>
    <property type="match status" value="1"/>
</dbReference>
<keyword evidence="9" id="KW-1185">Reference proteome</keyword>
<comment type="subcellular location">
    <subcellularLocation>
        <location evidence="2">Peroxisome matrix</location>
    </subcellularLocation>
</comment>
<dbReference type="Gene3D" id="3.30.9.10">
    <property type="entry name" value="D-Amino Acid Oxidase, subunit A, domain 2"/>
    <property type="match status" value="1"/>
</dbReference>
<dbReference type="Proteomes" id="UP001153292">
    <property type="component" value="Chromosome 14"/>
</dbReference>
<evidence type="ECO:0000313" key="9">
    <source>
        <dbReference type="Proteomes" id="UP001153292"/>
    </source>
</evidence>
<dbReference type="PANTHER" id="PTHR11530">
    <property type="entry name" value="D-AMINO ACID OXIDASE"/>
    <property type="match status" value="1"/>
</dbReference>
<keyword evidence="5" id="KW-0274">FAD</keyword>
<reference evidence="8" key="1">
    <citation type="submission" date="2021-12" db="EMBL/GenBank/DDBJ databases">
        <authorList>
            <person name="King R."/>
        </authorList>
    </citation>
    <scope>NUCLEOTIDE SEQUENCE</scope>
</reference>
<evidence type="ECO:0000256" key="5">
    <source>
        <dbReference type="ARBA" id="ARBA00022827"/>
    </source>
</evidence>
<evidence type="ECO:0000256" key="4">
    <source>
        <dbReference type="ARBA" id="ARBA00022630"/>
    </source>
</evidence>
<dbReference type="Gene3D" id="3.40.50.720">
    <property type="entry name" value="NAD(P)-binding Rossmann-like Domain"/>
    <property type="match status" value="1"/>
</dbReference>
<name>A0ABN8AX10_CHISP</name>
<proteinExistence type="inferred from homology"/>